<dbReference type="SUPFAM" id="SSF52540">
    <property type="entry name" value="P-loop containing nucleoside triphosphate hydrolases"/>
    <property type="match status" value="1"/>
</dbReference>
<dbReference type="AlphaFoldDB" id="A0A3D9YP00"/>
<reference evidence="3 4" key="1">
    <citation type="submission" date="2018-08" db="EMBL/GenBank/DDBJ databases">
        <title>Genomic Encyclopedia of Type Strains, Phase IV (KMG-IV): sequencing the most valuable type-strain genomes for metagenomic binning, comparative biology and taxonomic classification.</title>
        <authorList>
            <person name="Goeker M."/>
        </authorList>
    </citation>
    <scope>NUCLEOTIDE SEQUENCE [LARGE SCALE GENOMIC DNA]</scope>
    <source>
        <strain evidence="3 4">BW863</strain>
    </source>
</reference>
<gene>
    <name evidence="3" type="ORF">DES32_3128</name>
</gene>
<feature type="compositionally biased region" description="Basic and acidic residues" evidence="1">
    <location>
        <begin position="14"/>
        <end position="23"/>
    </location>
</feature>
<dbReference type="GO" id="GO:0009360">
    <property type="term" value="C:DNA polymerase III complex"/>
    <property type="evidence" value="ECO:0007669"/>
    <property type="project" value="TreeGrafter"/>
</dbReference>
<dbReference type="OrthoDB" id="9811073at2"/>
<dbReference type="Gene3D" id="3.40.50.300">
    <property type="entry name" value="P-loop containing nucleotide triphosphate hydrolases"/>
    <property type="match status" value="1"/>
</dbReference>
<dbReference type="InterPro" id="IPR050238">
    <property type="entry name" value="DNA_Rep/Repair_Clamp_Loader"/>
</dbReference>
<feature type="region of interest" description="Disordered" evidence="1">
    <location>
        <begin position="1"/>
        <end position="23"/>
    </location>
</feature>
<dbReference type="InterPro" id="IPR003593">
    <property type="entry name" value="AAA+_ATPase"/>
</dbReference>
<evidence type="ECO:0000313" key="4">
    <source>
        <dbReference type="Proteomes" id="UP000256900"/>
    </source>
</evidence>
<evidence type="ECO:0000259" key="2">
    <source>
        <dbReference type="SMART" id="SM00382"/>
    </source>
</evidence>
<accession>A0A3D9YP00</accession>
<dbReference type="RefSeq" id="WP_115837711.1">
    <property type="nucleotide sequence ID" value="NZ_CP025086.1"/>
</dbReference>
<name>A0A3D9YP00_9HYPH</name>
<sequence length="363" mass="39354">MNAPRSKALEAAPESDRVDETPHPRENFDFFGHHEAEQGLLEAYRAGRLPQAFVIGGPPGIGKATLAWRLARFLLAHPDPTAATVQGARDLGINASDPVAHKIAAMSHGDVALLRREWNEKAKPARHYTEIRVDDVRQASHLFRSVAGAGGWRICIVDSAEDLNNSAANALLKLIEEPPPRSLFLIVAHRPALLLPTLRSRCQMLILRPLADVDILRVIDALGAPWTEASESERRVAAERGQGSVTTALSLLADDGIAIDNQVRALLSGLPALDWRAVHTLADRIAGRDRTAQCDRVMTAIVDWIDERLQSEAAHGAARLAPLAEVWEKAADAAREAEALNLDKRPVILSIFAELAAARAASA</sequence>
<dbReference type="GO" id="GO:0006261">
    <property type="term" value="P:DNA-templated DNA replication"/>
    <property type="evidence" value="ECO:0007669"/>
    <property type="project" value="TreeGrafter"/>
</dbReference>
<organism evidence="3 4">
    <name type="scientific">Methylovirgula ligni</name>
    <dbReference type="NCBI Taxonomy" id="569860"/>
    <lineage>
        <taxon>Bacteria</taxon>
        <taxon>Pseudomonadati</taxon>
        <taxon>Pseudomonadota</taxon>
        <taxon>Alphaproteobacteria</taxon>
        <taxon>Hyphomicrobiales</taxon>
        <taxon>Beijerinckiaceae</taxon>
        <taxon>Methylovirgula</taxon>
    </lineage>
</organism>
<protein>
    <submittedName>
        <fullName evidence="3">DNA polymerase III delta prime subunit</fullName>
    </submittedName>
</protein>
<dbReference type="InterPro" id="IPR027417">
    <property type="entry name" value="P-loop_NTPase"/>
</dbReference>
<proteinExistence type="predicted"/>
<dbReference type="Pfam" id="PF13177">
    <property type="entry name" value="DNA_pol3_delta2"/>
    <property type="match status" value="1"/>
</dbReference>
<dbReference type="NCBIfam" id="NF005677">
    <property type="entry name" value="PRK07471.1"/>
    <property type="match status" value="1"/>
</dbReference>
<dbReference type="EMBL" id="QUMO01000006">
    <property type="protein sequence ID" value="REF83213.1"/>
    <property type="molecule type" value="Genomic_DNA"/>
</dbReference>
<evidence type="ECO:0000256" key="1">
    <source>
        <dbReference type="SAM" id="MobiDB-lite"/>
    </source>
</evidence>
<dbReference type="Proteomes" id="UP000256900">
    <property type="component" value="Unassembled WGS sequence"/>
</dbReference>
<feature type="domain" description="AAA+ ATPase" evidence="2">
    <location>
        <begin position="49"/>
        <end position="210"/>
    </location>
</feature>
<keyword evidence="4" id="KW-1185">Reference proteome</keyword>
<evidence type="ECO:0000313" key="3">
    <source>
        <dbReference type="EMBL" id="REF83213.1"/>
    </source>
</evidence>
<dbReference type="PANTHER" id="PTHR11669:SF8">
    <property type="entry name" value="DNA POLYMERASE III SUBUNIT DELTA"/>
    <property type="match status" value="1"/>
</dbReference>
<dbReference type="SMART" id="SM00382">
    <property type="entry name" value="AAA"/>
    <property type="match status" value="1"/>
</dbReference>
<comment type="caution">
    <text evidence="3">The sequence shown here is derived from an EMBL/GenBank/DDBJ whole genome shotgun (WGS) entry which is preliminary data.</text>
</comment>
<dbReference type="PANTHER" id="PTHR11669">
    <property type="entry name" value="REPLICATION FACTOR C / DNA POLYMERASE III GAMMA-TAU SUBUNIT"/>
    <property type="match status" value="1"/>
</dbReference>